<feature type="non-terminal residue" evidence="1">
    <location>
        <position position="1"/>
    </location>
</feature>
<sequence>PPPPAPWTWRCHNCHAAYQLSCTRRCLECNHTFCTSVEDTANSSSSISRKRRSGPCKAEFDYARWQAWGVYRRMTASENQGAAKDGNDEYALWRVREGRWVGVGEGEKARVLARKEKDYLACMHNCWTDCDFPSECRHAVYKACVE</sequence>
<proteinExistence type="predicted"/>
<dbReference type="Proteomes" id="UP001172102">
    <property type="component" value="Unassembled WGS sequence"/>
</dbReference>
<dbReference type="EMBL" id="JAUKUA010000005">
    <property type="protein sequence ID" value="KAK0710784.1"/>
    <property type="molecule type" value="Genomic_DNA"/>
</dbReference>
<keyword evidence="2" id="KW-1185">Reference proteome</keyword>
<accession>A0AA40A7K7</accession>
<comment type="caution">
    <text evidence="1">The sequence shown here is derived from an EMBL/GenBank/DDBJ whole genome shotgun (WGS) entry which is preliminary data.</text>
</comment>
<name>A0AA40A7K7_9PEZI</name>
<protein>
    <submittedName>
        <fullName evidence="1">Uncharacterized protein</fullName>
    </submittedName>
</protein>
<organism evidence="1 2">
    <name type="scientific">Lasiosphaeris hirsuta</name>
    <dbReference type="NCBI Taxonomy" id="260670"/>
    <lineage>
        <taxon>Eukaryota</taxon>
        <taxon>Fungi</taxon>
        <taxon>Dikarya</taxon>
        <taxon>Ascomycota</taxon>
        <taxon>Pezizomycotina</taxon>
        <taxon>Sordariomycetes</taxon>
        <taxon>Sordariomycetidae</taxon>
        <taxon>Sordariales</taxon>
        <taxon>Lasiosphaeriaceae</taxon>
        <taxon>Lasiosphaeris</taxon>
    </lineage>
</organism>
<gene>
    <name evidence="1" type="ORF">B0H67DRAFT_457439</name>
</gene>
<evidence type="ECO:0000313" key="1">
    <source>
        <dbReference type="EMBL" id="KAK0710784.1"/>
    </source>
</evidence>
<feature type="non-terminal residue" evidence="1">
    <location>
        <position position="146"/>
    </location>
</feature>
<dbReference type="AlphaFoldDB" id="A0AA40A7K7"/>
<reference evidence="1" key="1">
    <citation type="submission" date="2023-06" db="EMBL/GenBank/DDBJ databases">
        <title>Genome-scale phylogeny and comparative genomics of the fungal order Sordariales.</title>
        <authorList>
            <consortium name="Lawrence Berkeley National Laboratory"/>
            <person name="Hensen N."/>
            <person name="Bonometti L."/>
            <person name="Westerberg I."/>
            <person name="Brannstrom I.O."/>
            <person name="Guillou S."/>
            <person name="Cros-Aarteil S."/>
            <person name="Calhoun S."/>
            <person name="Haridas S."/>
            <person name="Kuo A."/>
            <person name="Mondo S."/>
            <person name="Pangilinan J."/>
            <person name="Riley R."/>
            <person name="Labutti K."/>
            <person name="Andreopoulos B."/>
            <person name="Lipzen A."/>
            <person name="Chen C."/>
            <person name="Yanf M."/>
            <person name="Daum C."/>
            <person name="Ng V."/>
            <person name="Clum A."/>
            <person name="Steindorff A."/>
            <person name="Ohm R."/>
            <person name="Martin F."/>
            <person name="Silar P."/>
            <person name="Natvig D."/>
            <person name="Lalanne C."/>
            <person name="Gautier V."/>
            <person name="Ament-Velasquez S.L."/>
            <person name="Kruys A."/>
            <person name="Hutchinson M.I."/>
            <person name="Powell A.J."/>
            <person name="Barry K."/>
            <person name="Miller A.N."/>
            <person name="Grigoriev I.V."/>
            <person name="Debuchy R."/>
            <person name="Gladieux P."/>
            <person name="Thoren M.H."/>
            <person name="Johannesson H."/>
        </authorList>
    </citation>
    <scope>NUCLEOTIDE SEQUENCE</scope>
    <source>
        <strain evidence="1">SMH4607-1</strain>
    </source>
</reference>
<evidence type="ECO:0000313" key="2">
    <source>
        <dbReference type="Proteomes" id="UP001172102"/>
    </source>
</evidence>